<dbReference type="Proteomes" id="UP000748756">
    <property type="component" value="Unassembled WGS sequence"/>
</dbReference>
<protein>
    <submittedName>
        <fullName evidence="1">Uncharacterized protein</fullName>
    </submittedName>
</protein>
<proteinExistence type="predicted"/>
<name>A0A9P5RCK4_9FUNG</name>
<evidence type="ECO:0000313" key="2">
    <source>
        <dbReference type="Proteomes" id="UP000748756"/>
    </source>
</evidence>
<gene>
    <name evidence="1" type="ORF">BG015_004260</name>
</gene>
<comment type="caution">
    <text evidence="1">The sequence shown here is derived from an EMBL/GenBank/DDBJ whole genome shotgun (WGS) entry which is preliminary data.</text>
</comment>
<dbReference type="EMBL" id="JAAAUQ010002029">
    <property type="protein sequence ID" value="KAF9128924.1"/>
    <property type="molecule type" value="Genomic_DNA"/>
</dbReference>
<accession>A0A9P5RCK4</accession>
<sequence length="164" mass="19078">MQANKEVHNTLRHTPLNSICAWQWHRPSCPLAFKATPYDDADLKYLQRIHHLNWHDNCRIRTDIGNVHKILNPEPTSAEMANLLLSSPLMKSLTIRGRTKVFEQDVRAPIRQMESLRWLTIDLPTRDPPVPIQDLYALSQQLDRLSLGGSWYQCEGQRLSEHHI</sequence>
<reference evidence="1" key="1">
    <citation type="journal article" date="2020" name="Fungal Divers.">
        <title>Resolving the Mortierellaceae phylogeny through synthesis of multi-gene phylogenetics and phylogenomics.</title>
        <authorList>
            <person name="Vandepol N."/>
            <person name="Liber J."/>
            <person name="Desiro A."/>
            <person name="Na H."/>
            <person name="Kennedy M."/>
            <person name="Barry K."/>
            <person name="Grigoriev I.V."/>
            <person name="Miller A.N."/>
            <person name="O'Donnell K."/>
            <person name="Stajich J.E."/>
            <person name="Bonito G."/>
        </authorList>
    </citation>
    <scope>NUCLEOTIDE SEQUENCE</scope>
    <source>
        <strain evidence="1">NRRL 6426</strain>
    </source>
</reference>
<dbReference type="AlphaFoldDB" id="A0A9P5RCK4"/>
<evidence type="ECO:0000313" key="1">
    <source>
        <dbReference type="EMBL" id="KAF9128924.1"/>
    </source>
</evidence>
<keyword evidence="2" id="KW-1185">Reference proteome</keyword>
<organism evidence="1 2">
    <name type="scientific">Linnemannia schmuckeri</name>
    <dbReference type="NCBI Taxonomy" id="64567"/>
    <lineage>
        <taxon>Eukaryota</taxon>
        <taxon>Fungi</taxon>
        <taxon>Fungi incertae sedis</taxon>
        <taxon>Mucoromycota</taxon>
        <taxon>Mortierellomycotina</taxon>
        <taxon>Mortierellomycetes</taxon>
        <taxon>Mortierellales</taxon>
        <taxon>Mortierellaceae</taxon>
        <taxon>Linnemannia</taxon>
    </lineage>
</organism>